<keyword evidence="1" id="KW-0285">Flavoprotein</keyword>
<reference evidence="3 4" key="1">
    <citation type="submission" date="2020-07" db="EMBL/GenBank/DDBJ databases">
        <title>Sequencing the genomes of 1000 actinobacteria strains.</title>
        <authorList>
            <person name="Klenk H.-P."/>
        </authorList>
    </citation>
    <scope>NUCLEOTIDE SEQUENCE [LARGE SCALE GENOMIC DNA]</scope>
    <source>
        <strain evidence="3 4">DSM 104006</strain>
    </source>
</reference>
<sequence length="151" mass="15618">MNELIVLFGTESGNAELVADDISAALQEKGTAVRVADMEDYAVDDLGEADMVVLVVSTYGEGDLPDTAAPFHDALVEAKPDLSGVRFAAFGLGDSTYETYNLGVATLRATFTALGATQIGETGYHDADSGLNPSDVAVAWVSTVLAVATPS</sequence>
<dbReference type="InterPro" id="IPR029039">
    <property type="entry name" value="Flavoprotein-like_sf"/>
</dbReference>
<dbReference type="InterPro" id="IPR001094">
    <property type="entry name" value="Flavdoxin-like"/>
</dbReference>
<dbReference type="InterPro" id="IPR008254">
    <property type="entry name" value="Flavodoxin/NO_synth"/>
</dbReference>
<organism evidence="3 4">
    <name type="scientific">Amycolatopsis endophytica</name>
    <dbReference type="NCBI Taxonomy" id="860233"/>
    <lineage>
        <taxon>Bacteria</taxon>
        <taxon>Bacillati</taxon>
        <taxon>Actinomycetota</taxon>
        <taxon>Actinomycetes</taxon>
        <taxon>Pseudonocardiales</taxon>
        <taxon>Pseudonocardiaceae</taxon>
        <taxon>Amycolatopsis</taxon>
    </lineage>
</organism>
<dbReference type="AlphaFoldDB" id="A0A853B971"/>
<dbReference type="GO" id="GO:0010181">
    <property type="term" value="F:FMN binding"/>
    <property type="evidence" value="ECO:0007669"/>
    <property type="project" value="InterPro"/>
</dbReference>
<evidence type="ECO:0000313" key="3">
    <source>
        <dbReference type="EMBL" id="NYI91324.1"/>
    </source>
</evidence>
<comment type="caution">
    <text evidence="3">The sequence shown here is derived from an EMBL/GenBank/DDBJ whole genome shotgun (WGS) entry which is preliminary data.</text>
</comment>
<dbReference type="Pfam" id="PF00258">
    <property type="entry name" value="Flavodoxin_1"/>
    <property type="match status" value="1"/>
</dbReference>
<gene>
    <name evidence="3" type="ORF">HNR02_004647</name>
</gene>
<dbReference type="Gene3D" id="3.40.50.360">
    <property type="match status" value="1"/>
</dbReference>
<dbReference type="Proteomes" id="UP000549616">
    <property type="component" value="Unassembled WGS sequence"/>
</dbReference>
<evidence type="ECO:0000256" key="1">
    <source>
        <dbReference type="ARBA" id="ARBA00022630"/>
    </source>
</evidence>
<dbReference type="EMBL" id="JACCFK010000001">
    <property type="protein sequence ID" value="NYI91324.1"/>
    <property type="molecule type" value="Genomic_DNA"/>
</dbReference>
<dbReference type="PROSITE" id="PS50902">
    <property type="entry name" value="FLAVODOXIN_LIKE"/>
    <property type="match status" value="1"/>
</dbReference>
<keyword evidence="4" id="KW-1185">Reference proteome</keyword>
<evidence type="ECO:0000313" key="4">
    <source>
        <dbReference type="Proteomes" id="UP000549616"/>
    </source>
</evidence>
<proteinExistence type="predicted"/>
<feature type="domain" description="Flavodoxin-like" evidence="2">
    <location>
        <begin position="4"/>
        <end position="145"/>
    </location>
</feature>
<accession>A0A853B971</accession>
<dbReference type="PANTHER" id="PTHR19384">
    <property type="entry name" value="NITRIC OXIDE SYNTHASE-RELATED"/>
    <property type="match status" value="1"/>
</dbReference>
<dbReference type="SUPFAM" id="SSF52218">
    <property type="entry name" value="Flavoproteins"/>
    <property type="match status" value="1"/>
</dbReference>
<dbReference type="GO" id="GO:0050660">
    <property type="term" value="F:flavin adenine dinucleotide binding"/>
    <property type="evidence" value="ECO:0007669"/>
    <property type="project" value="TreeGrafter"/>
</dbReference>
<name>A0A853B971_9PSEU</name>
<protein>
    <submittedName>
        <fullName evidence="3">MioC protein</fullName>
    </submittedName>
</protein>
<evidence type="ECO:0000259" key="2">
    <source>
        <dbReference type="PROSITE" id="PS50902"/>
    </source>
</evidence>
<dbReference type="PRINTS" id="PR00369">
    <property type="entry name" value="FLAVODOXIN"/>
</dbReference>
<dbReference type="GO" id="GO:0016491">
    <property type="term" value="F:oxidoreductase activity"/>
    <property type="evidence" value="ECO:0007669"/>
    <property type="project" value="TreeGrafter"/>
</dbReference>
<dbReference type="RefSeq" id="WP_179775232.1">
    <property type="nucleotide sequence ID" value="NZ_JACCFK010000001.1"/>
</dbReference>
<dbReference type="PANTHER" id="PTHR19384:SF17">
    <property type="entry name" value="NADPH--CYTOCHROME P450 REDUCTASE"/>
    <property type="match status" value="1"/>
</dbReference>
<dbReference type="GO" id="GO:0005829">
    <property type="term" value="C:cytosol"/>
    <property type="evidence" value="ECO:0007669"/>
    <property type="project" value="TreeGrafter"/>
</dbReference>